<evidence type="ECO:0000256" key="2">
    <source>
        <dbReference type="ARBA" id="ARBA00012513"/>
    </source>
</evidence>
<keyword evidence="6" id="KW-0418">Kinase</keyword>
<evidence type="ECO:0000256" key="9">
    <source>
        <dbReference type="ARBA" id="ARBA00048679"/>
    </source>
</evidence>
<feature type="binding site" evidence="10">
    <location>
        <position position="117"/>
    </location>
    <ligand>
        <name>ATP</name>
        <dbReference type="ChEBI" id="CHEBI:30616"/>
    </ligand>
</feature>
<evidence type="ECO:0000256" key="5">
    <source>
        <dbReference type="ARBA" id="ARBA00022741"/>
    </source>
</evidence>
<dbReference type="InterPro" id="IPR008271">
    <property type="entry name" value="Ser/Thr_kinase_AS"/>
</dbReference>
<evidence type="ECO:0000259" key="12">
    <source>
        <dbReference type="PROSITE" id="PS50011"/>
    </source>
</evidence>
<dbReference type="PROSITE" id="PS50011">
    <property type="entry name" value="PROTEIN_KINASE_DOM"/>
    <property type="match status" value="1"/>
</dbReference>
<dbReference type="PROSITE" id="PS00107">
    <property type="entry name" value="PROTEIN_KINASE_ATP"/>
    <property type="match status" value="1"/>
</dbReference>
<dbReference type="InterPro" id="IPR017441">
    <property type="entry name" value="Protein_kinase_ATP_BS"/>
</dbReference>
<dbReference type="SMART" id="SM00220">
    <property type="entry name" value="S_TKc"/>
    <property type="match status" value="1"/>
</dbReference>
<dbReference type="SUPFAM" id="SSF56112">
    <property type="entry name" value="Protein kinase-like (PK-like)"/>
    <property type="match status" value="1"/>
</dbReference>
<feature type="region of interest" description="Disordered" evidence="11">
    <location>
        <begin position="723"/>
        <end position="795"/>
    </location>
</feature>
<evidence type="ECO:0000256" key="11">
    <source>
        <dbReference type="SAM" id="MobiDB-lite"/>
    </source>
</evidence>
<gene>
    <name evidence="13" type="ORF">LTR24_002446</name>
</gene>
<evidence type="ECO:0000256" key="1">
    <source>
        <dbReference type="ARBA" id="ARBA00010886"/>
    </source>
</evidence>
<dbReference type="Proteomes" id="UP001345013">
    <property type="component" value="Unassembled WGS sequence"/>
</dbReference>
<feature type="compositionally biased region" description="Basic and acidic residues" evidence="11">
    <location>
        <begin position="778"/>
        <end position="795"/>
    </location>
</feature>
<accession>A0ABR0KHX6</accession>
<dbReference type="PROSITE" id="PS00108">
    <property type="entry name" value="PROTEIN_KINASE_ST"/>
    <property type="match status" value="1"/>
</dbReference>
<feature type="compositionally biased region" description="Low complexity" evidence="11">
    <location>
        <begin position="686"/>
        <end position="695"/>
    </location>
</feature>
<reference evidence="13 14" key="1">
    <citation type="submission" date="2023-08" db="EMBL/GenBank/DDBJ databases">
        <title>Black Yeasts Isolated from many extreme environments.</title>
        <authorList>
            <person name="Coleine C."/>
            <person name="Stajich J.E."/>
            <person name="Selbmann L."/>
        </authorList>
    </citation>
    <scope>NUCLEOTIDE SEQUENCE [LARGE SCALE GENOMIC DNA]</scope>
    <source>
        <strain evidence="13 14">CCFEE 5885</strain>
    </source>
</reference>
<evidence type="ECO:0000256" key="6">
    <source>
        <dbReference type="ARBA" id="ARBA00022777"/>
    </source>
</evidence>
<sequence length="795" mass="90906">MVDRRRWPTATYFHTQHLLYEGDHTSSNFREQIPDHVEKIARQEQQSRNPGQVLSVGERIRELYWSALQFEDDEEFSWDFDRLLGFGSFGIAASYQKRNIVGNVVDTVVAKSETPRKDLAVNNSHLSIGREAYHLAQLNSRSSGPIVGLRGYKYLTGDHSVVNDVPFQPRPGEVFPQPLYQEWRSFLELCDCGNLYGLLLKYKAWGYHLPEAFIWWAFLQLMLASRSMDTDPNKSFRHEAAVMFGAPWDGSFMLHHDMKEENIFVKSHPETTAWGLPYKAYPMLQLADFGLSQVTTINNPTNRAGKIVRLGTESYLAPERRRLEKQSSFYPFTEQLPRDPPRDANGVPVDKARHPIGSEANVWGVGAIIYLLMTLQDGEQLSQLVNDKLNYSDPMKTLPEGDFDLLSPNDFGHGAASPTSDDYSPQLKRAVIMCTRIQPSQRPSAASMIGPLQGLMATEATRLRHEFDGDQRIIFENTRLNLTHDDWNQTPAGPFCTNFCVSHTPPAHRPLDAPWLSYFWGEFWRHCDKFAHPNDARLVPPTTCQPIDLGPNYQNRDYLGDSRTHGQRDEVVYYPYQYNLPPHSYHSRTFFPPGGRAIKPRTVAEQRAPTHQQMTQAQQWSAQHPVAHQAILDQITRQETEFAQQQQQREMQRQRVAVPQQAVRPALGIQQDPIGRPQRYAPAQPTPLQQMQMQRQQMLQTGILPIPTGLPPSMQQWHMQRTGVPVSGDVPQPSLQPQPRPLQQWHPQATMPQEAQRQEALQRQVHGGGTAESPFTVDSHEEPEWLKNYDPDLEL</sequence>
<name>A0ABR0KHX6_9EURO</name>
<evidence type="ECO:0000313" key="14">
    <source>
        <dbReference type="Proteomes" id="UP001345013"/>
    </source>
</evidence>
<dbReference type="InterPro" id="IPR050660">
    <property type="entry name" value="NEK_Ser/Thr_kinase"/>
</dbReference>
<proteinExistence type="inferred from homology"/>
<organism evidence="13 14">
    <name type="scientific">Lithohypha guttulata</name>
    <dbReference type="NCBI Taxonomy" id="1690604"/>
    <lineage>
        <taxon>Eukaryota</taxon>
        <taxon>Fungi</taxon>
        <taxon>Dikarya</taxon>
        <taxon>Ascomycota</taxon>
        <taxon>Pezizomycotina</taxon>
        <taxon>Eurotiomycetes</taxon>
        <taxon>Chaetothyriomycetidae</taxon>
        <taxon>Chaetothyriales</taxon>
        <taxon>Trichomeriaceae</taxon>
        <taxon>Lithohypha</taxon>
    </lineage>
</organism>
<dbReference type="EMBL" id="JAVRRG010000020">
    <property type="protein sequence ID" value="KAK5097005.1"/>
    <property type="molecule type" value="Genomic_DNA"/>
</dbReference>
<dbReference type="InterPro" id="IPR011009">
    <property type="entry name" value="Kinase-like_dom_sf"/>
</dbReference>
<protein>
    <recommendedName>
        <fullName evidence="2">non-specific serine/threonine protein kinase</fullName>
        <ecNumber evidence="2">2.7.11.1</ecNumber>
    </recommendedName>
</protein>
<evidence type="ECO:0000256" key="4">
    <source>
        <dbReference type="ARBA" id="ARBA00022679"/>
    </source>
</evidence>
<feature type="domain" description="Protein kinase" evidence="12">
    <location>
        <begin position="78"/>
        <end position="456"/>
    </location>
</feature>
<feature type="region of interest" description="Disordered" evidence="11">
    <location>
        <begin position="671"/>
        <end position="695"/>
    </location>
</feature>
<comment type="similarity">
    <text evidence="1">Belongs to the protein kinase superfamily. NEK Ser/Thr protein kinase family. NIMA subfamily.</text>
</comment>
<evidence type="ECO:0000313" key="13">
    <source>
        <dbReference type="EMBL" id="KAK5097005.1"/>
    </source>
</evidence>
<dbReference type="Gene3D" id="1.10.510.10">
    <property type="entry name" value="Transferase(Phosphotransferase) domain 1"/>
    <property type="match status" value="1"/>
</dbReference>
<keyword evidence="4" id="KW-0808">Transferase</keyword>
<keyword evidence="3" id="KW-0723">Serine/threonine-protein kinase</keyword>
<evidence type="ECO:0000256" key="10">
    <source>
        <dbReference type="PROSITE-ProRule" id="PRU10141"/>
    </source>
</evidence>
<keyword evidence="7 10" id="KW-0067">ATP-binding</keyword>
<dbReference type="PANTHER" id="PTHR43671">
    <property type="entry name" value="SERINE/THREONINE-PROTEIN KINASE NEK"/>
    <property type="match status" value="1"/>
</dbReference>
<comment type="caution">
    <text evidence="13">The sequence shown here is derived from an EMBL/GenBank/DDBJ whole genome shotgun (WGS) entry which is preliminary data.</text>
</comment>
<evidence type="ECO:0000256" key="3">
    <source>
        <dbReference type="ARBA" id="ARBA00022527"/>
    </source>
</evidence>
<comment type="catalytic activity">
    <reaction evidence="9">
        <text>L-seryl-[protein] + ATP = O-phospho-L-seryl-[protein] + ADP + H(+)</text>
        <dbReference type="Rhea" id="RHEA:17989"/>
        <dbReference type="Rhea" id="RHEA-COMP:9863"/>
        <dbReference type="Rhea" id="RHEA-COMP:11604"/>
        <dbReference type="ChEBI" id="CHEBI:15378"/>
        <dbReference type="ChEBI" id="CHEBI:29999"/>
        <dbReference type="ChEBI" id="CHEBI:30616"/>
        <dbReference type="ChEBI" id="CHEBI:83421"/>
        <dbReference type="ChEBI" id="CHEBI:456216"/>
        <dbReference type="EC" id="2.7.11.1"/>
    </reaction>
</comment>
<dbReference type="EC" id="2.7.11.1" evidence="2"/>
<evidence type="ECO:0000256" key="7">
    <source>
        <dbReference type="ARBA" id="ARBA00022840"/>
    </source>
</evidence>
<comment type="catalytic activity">
    <reaction evidence="8">
        <text>L-threonyl-[protein] + ATP = O-phospho-L-threonyl-[protein] + ADP + H(+)</text>
        <dbReference type="Rhea" id="RHEA:46608"/>
        <dbReference type="Rhea" id="RHEA-COMP:11060"/>
        <dbReference type="Rhea" id="RHEA-COMP:11605"/>
        <dbReference type="ChEBI" id="CHEBI:15378"/>
        <dbReference type="ChEBI" id="CHEBI:30013"/>
        <dbReference type="ChEBI" id="CHEBI:30616"/>
        <dbReference type="ChEBI" id="CHEBI:61977"/>
        <dbReference type="ChEBI" id="CHEBI:456216"/>
        <dbReference type="EC" id="2.7.11.1"/>
    </reaction>
</comment>
<evidence type="ECO:0000256" key="8">
    <source>
        <dbReference type="ARBA" id="ARBA00047899"/>
    </source>
</evidence>
<feature type="compositionally biased region" description="Low complexity" evidence="11">
    <location>
        <begin position="741"/>
        <end position="764"/>
    </location>
</feature>
<dbReference type="PANTHER" id="PTHR43671:SF98">
    <property type="entry name" value="SERINE_THREONINE-PROTEIN KINASE NEK11"/>
    <property type="match status" value="1"/>
</dbReference>
<keyword evidence="14" id="KW-1185">Reference proteome</keyword>
<keyword evidence="5 10" id="KW-0547">Nucleotide-binding</keyword>
<dbReference type="InterPro" id="IPR000719">
    <property type="entry name" value="Prot_kinase_dom"/>
</dbReference>